<evidence type="ECO:0008006" key="4">
    <source>
        <dbReference type="Google" id="ProtNLM"/>
    </source>
</evidence>
<keyword evidence="3" id="KW-1185">Reference proteome</keyword>
<dbReference type="Proteomes" id="UP001305779">
    <property type="component" value="Unassembled WGS sequence"/>
</dbReference>
<protein>
    <recommendedName>
        <fullName evidence="4">SnoaL-like domain-containing protein</fullName>
    </recommendedName>
</protein>
<name>A0ABR0DXK4_ZASCE</name>
<gene>
    <name evidence="2" type="ORF">PRZ48_014918</name>
</gene>
<organism evidence="2 3">
    <name type="scientific">Zasmidium cellare</name>
    <name type="common">Wine cellar mold</name>
    <name type="synonym">Racodium cellare</name>
    <dbReference type="NCBI Taxonomy" id="395010"/>
    <lineage>
        <taxon>Eukaryota</taxon>
        <taxon>Fungi</taxon>
        <taxon>Dikarya</taxon>
        <taxon>Ascomycota</taxon>
        <taxon>Pezizomycotina</taxon>
        <taxon>Dothideomycetes</taxon>
        <taxon>Dothideomycetidae</taxon>
        <taxon>Mycosphaerellales</taxon>
        <taxon>Mycosphaerellaceae</taxon>
        <taxon>Zasmidium</taxon>
    </lineage>
</organism>
<dbReference type="EMBL" id="JAXOVC010000015">
    <property type="protein sequence ID" value="KAK4493733.1"/>
    <property type="molecule type" value="Genomic_DNA"/>
</dbReference>
<evidence type="ECO:0000313" key="3">
    <source>
        <dbReference type="Proteomes" id="UP001305779"/>
    </source>
</evidence>
<proteinExistence type="predicted"/>
<reference evidence="2 3" key="1">
    <citation type="journal article" date="2023" name="G3 (Bethesda)">
        <title>A chromosome-level genome assembly of Zasmidium syzygii isolated from banana leaves.</title>
        <authorList>
            <person name="van Westerhoven A.C."/>
            <person name="Mehrabi R."/>
            <person name="Talebi R."/>
            <person name="Steentjes M.B.F."/>
            <person name="Corcolon B."/>
            <person name="Chong P.A."/>
            <person name="Kema G.H.J."/>
            <person name="Seidl M.F."/>
        </authorList>
    </citation>
    <scope>NUCLEOTIDE SEQUENCE [LARGE SCALE GENOMIC DNA]</scope>
    <source>
        <strain evidence="2 3">P124</strain>
    </source>
</reference>
<accession>A0ABR0DXK4</accession>
<evidence type="ECO:0000256" key="1">
    <source>
        <dbReference type="SAM" id="MobiDB-lite"/>
    </source>
</evidence>
<sequence>MPNLSRQTPARDGAAMTIKDDKSSRTTAHLEHITLGIISSLNARCIDAPFTQHATTDYIYHHPSPTGEVTPYNVTETQKLLHWQFIENDPKVIIEASSVATRVDERGEYATVWGW</sequence>
<comment type="caution">
    <text evidence="2">The sequence shown here is derived from an EMBL/GenBank/DDBJ whole genome shotgun (WGS) entry which is preliminary data.</text>
</comment>
<evidence type="ECO:0000313" key="2">
    <source>
        <dbReference type="EMBL" id="KAK4493733.1"/>
    </source>
</evidence>
<feature type="region of interest" description="Disordered" evidence="1">
    <location>
        <begin position="1"/>
        <end position="23"/>
    </location>
</feature>